<name>A0A8D8CEH1_CULPI</name>
<reference evidence="1" key="1">
    <citation type="submission" date="2021-05" db="EMBL/GenBank/DDBJ databases">
        <authorList>
            <person name="Alioto T."/>
            <person name="Alioto T."/>
            <person name="Gomez Garrido J."/>
        </authorList>
    </citation>
    <scope>NUCLEOTIDE SEQUENCE</scope>
</reference>
<proteinExistence type="predicted"/>
<organism evidence="1">
    <name type="scientific">Culex pipiens</name>
    <name type="common">House mosquito</name>
    <dbReference type="NCBI Taxonomy" id="7175"/>
    <lineage>
        <taxon>Eukaryota</taxon>
        <taxon>Metazoa</taxon>
        <taxon>Ecdysozoa</taxon>
        <taxon>Arthropoda</taxon>
        <taxon>Hexapoda</taxon>
        <taxon>Insecta</taxon>
        <taxon>Pterygota</taxon>
        <taxon>Neoptera</taxon>
        <taxon>Endopterygota</taxon>
        <taxon>Diptera</taxon>
        <taxon>Nematocera</taxon>
        <taxon>Culicoidea</taxon>
        <taxon>Culicidae</taxon>
        <taxon>Culicinae</taxon>
        <taxon>Culicini</taxon>
        <taxon>Culex</taxon>
        <taxon>Culex</taxon>
    </lineage>
</organism>
<sequence length="182" mass="21145">MSHSLTFTVRLQQHPGELHHRVSLEFGDRDGVVQLVQHLLRRQSKAAYRGLCFQLRLVVNPLPHHDRVDLVQRAVHREVRIAQHRIRQVQTGQLQVRIVPRQLVLVAHKRPERVKQLVHVDQVALQQLPLVEPRQNLVVLLVVRVVSPQIFTRKPAVNLQQLLQHYIPHRVAILLLLVLHAV</sequence>
<accession>A0A8D8CEH1</accession>
<evidence type="ECO:0000313" key="1">
    <source>
        <dbReference type="EMBL" id="CAG6491822.1"/>
    </source>
</evidence>
<dbReference type="EMBL" id="HBUE01119742">
    <property type="protein sequence ID" value="CAG6491822.1"/>
    <property type="molecule type" value="Transcribed_RNA"/>
</dbReference>
<protein>
    <submittedName>
        <fullName evidence="1">(northern house mosquito) hypothetical protein</fullName>
    </submittedName>
</protein>
<dbReference type="AlphaFoldDB" id="A0A8D8CEH1"/>